<dbReference type="RefSeq" id="WP_116063515.1">
    <property type="nucleotide sequence ID" value="NZ_QRDZ01000024.1"/>
</dbReference>
<keyword evidence="2" id="KW-1185">Reference proteome</keyword>
<reference evidence="1 2" key="1">
    <citation type="submission" date="2018-07" db="EMBL/GenBank/DDBJ databases">
        <title>Genomic Encyclopedia of Type Strains, Phase III (KMG-III): the genomes of soil and plant-associated and newly described type strains.</title>
        <authorList>
            <person name="Whitman W."/>
        </authorList>
    </citation>
    <scope>NUCLEOTIDE SEQUENCE [LARGE SCALE GENOMIC DNA]</scope>
    <source>
        <strain evidence="1 2">CECT 7287</strain>
    </source>
</reference>
<dbReference type="Proteomes" id="UP000256977">
    <property type="component" value="Unassembled WGS sequence"/>
</dbReference>
<gene>
    <name evidence="1" type="ORF">DFP98_12487</name>
</gene>
<protein>
    <submittedName>
        <fullName evidence="1">Uncharacterized protein</fullName>
    </submittedName>
</protein>
<dbReference type="AlphaFoldDB" id="A0A3D9IR58"/>
<name>A0A3D9IR58_9BACL</name>
<comment type="caution">
    <text evidence="1">The sequence shown here is derived from an EMBL/GenBank/DDBJ whole genome shotgun (WGS) entry which is preliminary data.</text>
</comment>
<evidence type="ECO:0000313" key="1">
    <source>
        <dbReference type="EMBL" id="RED64274.1"/>
    </source>
</evidence>
<dbReference type="OrthoDB" id="2680718at2"/>
<evidence type="ECO:0000313" key="2">
    <source>
        <dbReference type="Proteomes" id="UP000256977"/>
    </source>
</evidence>
<proteinExistence type="predicted"/>
<sequence length="93" mass="10060">MDMETLQARFATQDQAESVIRKLSALRSDRFRLERADARDGASSSDQHLNAEFGSDLGSSAVDAAEFTLSAIVPKVAADQARTVIRQAGGEIY</sequence>
<accession>A0A3D9IR58</accession>
<organism evidence="1 2">
    <name type="scientific">Cohnella phaseoli</name>
    <dbReference type="NCBI Taxonomy" id="456490"/>
    <lineage>
        <taxon>Bacteria</taxon>
        <taxon>Bacillati</taxon>
        <taxon>Bacillota</taxon>
        <taxon>Bacilli</taxon>
        <taxon>Bacillales</taxon>
        <taxon>Paenibacillaceae</taxon>
        <taxon>Cohnella</taxon>
    </lineage>
</organism>
<dbReference type="EMBL" id="QRDZ01000024">
    <property type="protein sequence ID" value="RED64274.1"/>
    <property type="molecule type" value="Genomic_DNA"/>
</dbReference>